<dbReference type="EMBL" id="JACHHV010000012">
    <property type="protein sequence ID" value="MBB5888028.1"/>
    <property type="molecule type" value="Genomic_DNA"/>
</dbReference>
<dbReference type="NCBIfam" id="TIGR02191">
    <property type="entry name" value="RNaseIII"/>
    <property type="match status" value="1"/>
</dbReference>
<dbReference type="SUPFAM" id="SSF69065">
    <property type="entry name" value="RNase III domain-like"/>
    <property type="match status" value="1"/>
</dbReference>
<dbReference type="EC" id="3.1.26.3" evidence="17"/>
<dbReference type="Pfam" id="PF00035">
    <property type="entry name" value="dsrm"/>
    <property type="match status" value="1"/>
</dbReference>
<dbReference type="GO" id="GO:0010468">
    <property type="term" value="P:regulation of gene expression"/>
    <property type="evidence" value="ECO:0007669"/>
    <property type="project" value="TreeGrafter"/>
</dbReference>
<dbReference type="SUPFAM" id="SSF54768">
    <property type="entry name" value="dsRNA-binding domain-like"/>
    <property type="match status" value="1"/>
</dbReference>
<dbReference type="Proteomes" id="UP000562464">
    <property type="component" value="Unassembled WGS sequence"/>
</dbReference>
<evidence type="ECO:0000256" key="6">
    <source>
        <dbReference type="ARBA" id="ARBA00022552"/>
    </source>
</evidence>
<keyword evidence="6 17" id="KW-0698">rRNA processing</keyword>
<proteinExistence type="inferred from homology"/>
<gene>
    <name evidence="17" type="primary">rnc</name>
    <name evidence="20" type="ORF">HNQ37_000918</name>
</gene>
<keyword evidence="10 17" id="KW-0479">Metal-binding</keyword>
<dbReference type="AlphaFoldDB" id="A0A841C8G9"/>
<dbReference type="PROSITE" id="PS50142">
    <property type="entry name" value="RNASE_3_2"/>
    <property type="match status" value="1"/>
</dbReference>
<keyword evidence="5 17" id="KW-0963">Cytoplasm</keyword>
<feature type="domain" description="DRBM" evidence="18">
    <location>
        <begin position="160"/>
        <end position="229"/>
    </location>
</feature>
<dbReference type="PROSITE" id="PS50137">
    <property type="entry name" value="DS_RBD"/>
    <property type="match status" value="1"/>
</dbReference>
<evidence type="ECO:0000256" key="4">
    <source>
        <dbReference type="ARBA" id="ARBA00011738"/>
    </source>
</evidence>
<evidence type="ECO:0000313" key="21">
    <source>
        <dbReference type="Proteomes" id="UP000562464"/>
    </source>
</evidence>
<dbReference type="GO" id="GO:0004525">
    <property type="term" value="F:ribonuclease III activity"/>
    <property type="evidence" value="ECO:0007669"/>
    <property type="project" value="UniProtKB-UniRule"/>
</dbReference>
<keyword evidence="13 17" id="KW-0378">Hydrolase</keyword>
<dbReference type="CDD" id="cd10845">
    <property type="entry name" value="DSRM_RNAse_III_family"/>
    <property type="match status" value="1"/>
</dbReference>
<protein>
    <recommendedName>
        <fullName evidence="17">Ribonuclease 3</fullName>
        <ecNumber evidence="17">3.1.26.3</ecNumber>
    </recommendedName>
    <alternativeName>
        <fullName evidence="17">Ribonuclease III</fullName>
        <shortName evidence="17">RNase III</shortName>
    </alternativeName>
</protein>
<comment type="cofactor">
    <cofactor evidence="17">
        <name>Mg(2+)</name>
        <dbReference type="ChEBI" id="CHEBI:18420"/>
    </cofactor>
</comment>
<comment type="similarity">
    <text evidence="3">Belongs to the ribonuclease III family.</text>
</comment>
<comment type="function">
    <text evidence="17">Digests double-stranded RNA. Involved in the processing of primary rRNA transcript to yield the immediate precursors to the large and small rRNAs (23S and 16S). Processes some mRNAs, and tRNAs when they are encoded in the rRNA operon. Processes pre-crRNA and tracrRNA of type II CRISPR loci if present in the organism.</text>
</comment>
<keyword evidence="12 17" id="KW-0255">Endonuclease</keyword>
<comment type="function">
    <text evidence="16">Digests double-stranded RNA. Involved in the processing of primary rRNA transcript to yield the immediate precursors to the large and small rRNAs (23S and 16S). Also processes some mRNAs, and tRNAs when they are encoded in the rRNA operon.</text>
</comment>
<evidence type="ECO:0000256" key="16">
    <source>
        <dbReference type="ARBA" id="ARBA00053741"/>
    </source>
</evidence>
<comment type="caution">
    <text evidence="20">The sequence shown here is derived from an EMBL/GenBank/DDBJ whole genome shotgun (WGS) entry which is preliminary data.</text>
</comment>
<evidence type="ECO:0000256" key="12">
    <source>
        <dbReference type="ARBA" id="ARBA00022759"/>
    </source>
</evidence>
<feature type="binding site" evidence="17">
    <location>
        <position position="120"/>
    </location>
    <ligand>
        <name>Mg(2+)</name>
        <dbReference type="ChEBI" id="CHEBI:18420"/>
    </ligand>
</feature>
<keyword evidence="9 17" id="KW-0540">Nuclease</keyword>
<dbReference type="PANTHER" id="PTHR11207:SF0">
    <property type="entry name" value="RIBONUCLEASE 3"/>
    <property type="match status" value="1"/>
</dbReference>
<dbReference type="Gene3D" id="1.10.1520.10">
    <property type="entry name" value="Ribonuclease III domain"/>
    <property type="match status" value="1"/>
</dbReference>
<evidence type="ECO:0000256" key="7">
    <source>
        <dbReference type="ARBA" id="ARBA00022664"/>
    </source>
</evidence>
<evidence type="ECO:0000256" key="8">
    <source>
        <dbReference type="ARBA" id="ARBA00022694"/>
    </source>
</evidence>
<evidence type="ECO:0000256" key="9">
    <source>
        <dbReference type="ARBA" id="ARBA00022722"/>
    </source>
</evidence>
<dbReference type="InterPro" id="IPR036389">
    <property type="entry name" value="RNase_III_sf"/>
</dbReference>
<dbReference type="GO" id="GO:0006364">
    <property type="term" value="P:rRNA processing"/>
    <property type="evidence" value="ECO:0007669"/>
    <property type="project" value="UniProtKB-UniRule"/>
</dbReference>
<comment type="subunit">
    <text evidence="4 17">Homodimer.</text>
</comment>
<feature type="binding site" evidence="17">
    <location>
        <position position="123"/>
    </location>
    <ligand>
        <name>Mg(2+)</name>
        <dbReference type="ChEBI" id="CHEBI:18420"/>
    </ligand>
</feature>
<dbReference type="GO" id="GO:0042802">
    <property type="term" value="F:identical protein binding"/>
    <property type="evidence" value="ECO:0007669"/>
    <property type="project" value="UniProtKB-ARBA"/>
</dbReference>
<dbReference type="CDD" id="cd00593">
    <property type="entry name" value="RIBOc"/>
    <property type="match status" value="1"/>
</dbReference>
<evidence type="ECO:0000259" key="19">
    <source>
        <dbReference type="PROSITE" id="PS50142"/>
    </source>
</evidence>
<evidence type="ECO:0000256" key="14">
    <source>
        <dbReference type="ARBA" id="ARBA00022842"/>
    </source>
</evidence>
<feature type="domain" description="RNase III" evidence="19">
    <location>
        <begin position="1"/>
        <end position="134"/>
    </location>
</feature>
<dbReference type="GO" id="GO:0003725">
    <property type="term" value="F:double-stranded RNA binding"/>
    <property type="evidence" value="ECO:0007669"/>
    <property type="project" value="TreeGrafter"/>
</dbReference>
<dbReference type="GO" id="GO:0008033">
    <property type="term" value="P:tRNA processing"/>
    <property type="evidence" value="ECO:0007669"/>
    <property type="project" value="UniProtKB-KW"/>
</dbReference>
<comment type="subcellular location">
    <subcellularLocation>
        <location evidence="2 17">Cytoplasm</location>
    </subcellularLocation>
</comment>
<dbReference type="SMART" id="SM00535">
    <property type="entry name" value="RIBOc"/>
    <property type="match status" value="1"/>
</dbReference>
<keyword evidence="7 17" id="KW-0507">mRNA processing</keyword>
<accession>A0A841C8G9</accession>
<evidence type="ECO:0000256" key="10">
    <source>
        <dbReference type="ARBA" id="ARBA00022723"/>
    </source>
</evidence>
<dbReference type="SMART" id="SM00358">
    <property type="entry name" value="DSRM"/>
    <property type="match status" value="1"/>
</dbReference>
<dbReference type="InterPro" id="IPR011907">
    <property type="entry name" value="RNase_III"/>
</dbReference>
<evidence type="ECO:0000256" key="1">
    <source>
        <dbReference type="ARBA" id="ARBA00000109"/>
    </source>
</evidence>
<evidence type="ECO:0000256" key="13">
    <source>
        <dbReference type="ARBA" id="ARBA00022801"/>
    </source>
</evidence>
<feature type="binding site" evidence="17">
    <location>
        <position position="47"/>
    </location>
    <ligand>
        <name>Mg(2+)</name>
        <dbReference type="ChEBI" id="CHEBI:18420"/>
    </ligand>
</feature>
<keyword evidence="14 17" id="KW-0460">Magnesium</keyword>
<dbReference type="InterPro" id="IPR014720">
    <property type="entry name" value="dsRBD_dom"/>
</dbReference>
<dbReference type="GO" id="GO:0019843">
    <property type="term" value="F:rRNA binding"/>
    <property type="evidence" value="ECO:0007669"/>
    <property type="project" value="UniProtKB-KW"/>
</dbReference>
<sequence>MGKLELKLKNDFNIVFSDSKLLETAFTHTSYANENHLPKTASNERLEFLGDAALSLTISEYLYLKFPEKLEGELSKIRSSLVRTESLSRFSKKCHFDEFIKLGNGEEQMGGRCRDTTLEDLFESFLGALLLDQGFEAVKKFLNLVVIPDFEDGDFIGVTDYKTALQELLQVNGDTKIEYRVIEETGPDHKKQFKVAVFENELQLGSGHGHSKKLAEQAAAQDAFKMAIRSKR</sequence>
<evidence type="ECO:0000256" key="17">
    <source>
        <dbReference type="HAMAP-Rule" id="MF_00104"/>
    </source>
</evidence>
<name>A0A841C8G9_9LACT</name>
<dbReference type="PROSITE" id="PS00517">
    <property type="entry name" value="RNASE_3_1"/>
    <property type="match status" value="1"/>
</dbReference>
<feature type="active site" evidence="17">
    <location>
        <position position="51"/>
    </location>
</feature>
<keyword evidence="8 17" id="KW-0819">tRNA processing</keyword>
<keyword evidence="15 17" id="KW-0694">RNA-binding</keyword>
<dbReference type="FunFam" id="3.30.160.20:FF:000003">
    <property type="entry name" value="Ribonuclease 3"/>
    <property type="match status" value="1"/>
</dbReference>
<feature type="active site" evidence="17">
    <location>
        <position position="123"/>
    </location>
</feature>
<evidence type="ECO:0000256" key="2">
    <source>
        <dbReference type="ARBA" id="ARBA00004496"/>
    </source>
</evidence>
<evidence type="ECO:0000256" key="11">
    <source>
        <dbReference type="ARBA" id="ARBA00022730"/>
    </source>
</evidence>
<dbReference type="GO" id="GO:0046872">
    <property type="term" value="F:metal ion binding"/>
    <property type="evidence" value="ECO:0007669"/>
    <property type="project" value="UniProtKB-KW"/>
</dbReference>
<dbReference type="HAMAP" id="MF_00104">
    <property type="entry name" value="RNase_III"/>
    <property type="match status" value="1"/>
</dbReference>
<evidence type="ECO:0000313" key="20">
    <source>
        <dbReference type="EMBL" id="MBB5888028.1"/>
    </source>
</evidence>
<reference evidence="20 21" key="1">
    <citation type="submission" date="2020-08" db="EMBL/GenBank/DDBJ databases">
        <title>Genomic Encyclopedia of Type Strains, Phase IV (KMG-IV): sequencing the most valuable type-strain genomes for metagenomic binning, comparative biology and taxonomic classification.</title>
        <authorList>
            <person name="Goeker M."/>
        </authorList>
    </citation>
    <scope>NUCLEOTIDE SEQUENCE [LARGE SCALE GENOMIC DNA]</scope>
    <source>
        <strain evidence="20 21">DSM 14925</strain>
    </source>
</reference>
<dbReference type="FunFam" id="1.10.1520.10:FF:000001">
    <property type="entry name" value="Ribonuclease 3"/>
    <property type="match status" value="1"/>
</dbReference>
<dbReference type="GO" id="GO:0005737">
    <property type="term" value="C:cytoplasm"/>
    <property type="evidence" value="ECO:0007669"/>
    <property type="project" value="UniProtKB-SubCell"/>
</dbReference>
<comment type="catalytic activity">
    <reaction evidence="1 17">
        <text>Endonucleolytic cleavage to 5'-phosphomonoester.</text>
        <dbReference type="EC" id="3.1.26.3"/>
    </reaction>
</comment>
<dbReference type="InterPro" id="IPR000999">
    <property type="entry name" value="RNase_III_dom"/>
</dbReference>
<keyword evidence="11 17" id="KW-0699">rRNA-binding</keyword>
<dbReference type="PANTHER" id="PTHR11207">
    <property type="entry name" value="RIBONUCLEASE III"/>
    <property type="match status" value="1"/>
</dbReference>
<evidence type="ECO:0000259" key="18">
    <source>
        <dbReference type="PROSITE" id="PS50137"/>
    </source>
</evidence>
<evidence type="ECO:0000256" key="5">
    <source>
        <dbReference type="ARBA" id="ARBA00022490"/>
    </source>
</evidence>
<evidence type="ECO:0000256" key="15">
    <source>
        <dbReference type="ARBA" id="ARBA00022884"/>
    </source>
</evidence>
<organism evidence="20 21">
    <name type="scientific">Lactovum miscens</name>
    <dbReference type="NCBI Taxonomy" id="190387"/>
    <lineage>
        <taxon>Bacteria</taxon>
        <taxon>Bacillati</taxon>
        <taxon>Bacillota</taxon>
        <taxon>Bacilli</taxon>
        <taxon>Lactobacillales</taxon>
        <taxon>Streptococcaceae</taxon>
        <taxon>Lactovum</taxon>
    </lineage>
</organism>
<dbReference type="RefSeq" id="WP_183539697.1">
    <property type="nucleotide sequence ID" value="NZ_JACHHV010000012.1"/>
</dbReference>
<keyword evidence="21" id="KW-1185">Reference proteome</keyword>
<dbReference type="Pfam" id="PF14622">
    <property type="entry name" value="Ribonucleas_3_3"/>
    <property type="match status" value="1"/>
</dbReference>
<evidence type="ECO:0000256" key="3">
    <source>
        <dbReference type="ARBA" id="ARBA00010183"/>
    </source>
</evidence>
<dbReference type="GO" id="GO:0006397">
    <property type="term" value="P:mRNA processing"/>
    <property type="evidence" value="ECO:0007669"/>
    <property type="project" value="UniProtKB-UniRule"/>
</dbReference>
<dbReference type="Gene3D" id="3.30.160.20">
    <property type="match status" value="1"/>
</dbReference>